<dbReference type="EMBL" id="SJPM01000028">
    <property type="protein sequence ID" value="TWT87067.1"/>
    <property type="molecule type" value="Genomic_DNA"/>
</dbReference>
<evidence type="ECO:0000313" key="1">
    <source>
        <dbReference type="EMBL" id="TWT87067.1"/>
    </source>
</evidence>
<dbReference type="RefSeq" id="WP_146582491.1">
    <property type="nucleotide sequence ID" value="NZ_SJPM01000028.1"/>
</dbReference>
<proteinExistence type="predicted"/>
<accession>A0A5C5ZJ81</accession>
<name>A0A5C5ZJ81_9BACT</name>
<dbReference type="OrthoDB" id="290163at2"/>
<organism evidence="1 2">
    <name type="scientific">Neorhodopirellula pilleata</name>
    <dbReference type="NCBI Taxonomy" id="2714738"/>
    <lineage>
        <taxon>Bacteria</taxon>
        <taxon>Pseudomonadati</taxon>
        <taxon>Planctomycetota</taxon>
        <taxon>Planctomycetia</taxon>
        <taxon>Pirellulales</taxon>
        <taxon>Pirellulaceae</taxon>
        <taxon>Neorhodopirellula</taxon>
    </lineage>
</organism>
<reference evidence="1 2" key="1">
    <citation type="submission" date="2019-02" db="EMBL/GenBank/DDBJ databases">
        <title>Deep-cultivation of Planctomycetes and their phenomic and genomic characterization uncovers novel biology.</title>
        <authorList>
            <person name="Wiegand S."/>
            <person name="Jogler M."/>
            <person name="Boedeker C."/>
            <person name="Pinto D."/>
            <person name="Vollmers J."/>
            <person name="Rivas-Marin E."/>
            <person name="Kohn T."/>
            <person name="Peeters S.H."/>
            <person name="Heuer A."/>
            <person name="Rast P."/>
            <person name="Oberbeckmann S."/>
            <person name="Bunk B."/>
            <person name="Jeske O."/>
            <person name="Meyerdierks A."/>
            <person name="Storesund J.E."/>
            <person name="Kallscheuer N."/>
            <person name="Luecker S."/>
            <person name="Lage O.M."/>
            <person name="Pohl T."/>
            <person name="Merkel B.J."/>
            <person name="Hornburger P."/>
            <person name="Mueller R.-W."/>
            <person name="Bruemmer F."/>
            <person name="Labrenz M."/>
            <person name="Spormann A.M."/>
            <person name="Op Den Camp H."/>
            <person name="Overmann J."/>
            <person name="Amann R."/>
            <person name="Jetten M.S.M."/>
            <person name="Mascher T."/>
            <person name="Medema M.H."/>
            <person name="Devos D.P."/>
            <person name="Kaster A.-K."/>
            <person name="Ovreas L."/>
            <person name="Rohde M."/>
            <person name="Galperin M.Y."/>
            <person name="Jogler C."/>
        </authorList>
    </citation>
    <scope>NUCLEOTIDE SEQUENCE [LARGE SCALE GENOMIC DNA]</scope>
    <source>
        <strain evidence="1 2">Pla100</strain>
    </source>
</reference>
<dbReference type="AlphaFoldDB" id="A0A5C5ZJ81"/>
<dbReference type="Proteomes" id="UP000316213">
    <property type="component" value="Unassembled WGS sequence"/>
</dbReference>
<sequence>MSEETRNATEALRRIFRDMDPAKAQEIRQCYYAVMDNLRPLADLLEIEDLNTGDEPGGILIHEHLLAITAIDAMSQSQLGAVL</sequence>
<protein>
    <submittedName>
        <fullName evidence="1">Uncharacterized protein</fullName>
    </submittedName>
</protein>
<evidence type="ECO:0000313" key="2">
    <source>
        <dbReference type="Proteomes" id="UP000316213"/>
    </source>
</evidence>
<gene>
    <name evidence="1" type="ORF">Pla100_59570</name>
</gene>
<comment type="caution">
    <text evidence="1">The sequence shown here is derived from an EMBL/GenBank/DDBJ whole genome shotgun (WGS) entry which is preliminary data.</text>
</comment>
<keyword evidence="2" id="KW-1185">Reference proteome</keyword>